<gene>
    <name evidence="3" type="ORF">ODALV1_LOCUS25775</name>
</gene>
<dbReference type="PROSITE" id="PS50828">
    <property type="entry name" value="SMR"/>
    <property type="match status" value="1"/>
</dbReference>
<dbReference type="InterPro" id="IPR036063">
    <property type="entry name" value="Smr_dom_sf"/>
</dbReference>
<evidence type="ECO:0000256" key="1">
    <source>
        <dbReference type="SAM" id="MobiDB-lite"/>
    </source>
</evidence>
<dbReference type="SUPFAM" id="SSF160443">
    <property type="entry name" value="SMR domain-like"/>
    <property type="match status" value="1"/>
</dbReference>
<dbReference type="Proteomes" id="UP001642540">
    <property type="component" value="Unassembled WGS sequence"/>
</dbReference>
<dbReference type="SMART" id="SM00463">
    <property type="entry name" value="SMR"/>
    <property type="match status" value="1"/>
</dbReference>
<organism evidence="3 4">
    <name type="scientific">Orchesella dallaii</name>
    <dbReference type="NCBI Taxonomy" id="48710"/>
    <lineage>
        <taxon>Eukaryota</taxon>
        <taxon>Metazoa</taxon>
        <taxon>Ecdysozoa</taxon>
        <taxon>Arthropoda</taxon>
        <taxon>Hexapoda</taxon>
        <taxon>Collembola</taxon>
        <taxon>Entomobryomorpha</taxon>
        <taxon>Entomobryoidea</taxon>
        <taxon>Orchesellidae</taxon>
        <taxon>Orchesellinae</taxon>
        <taxon>Orchesella</taxon>
    </lineage>
</organism>
<dbReference type="InterPro" id="IPR052772">
    <property type="entry name" value="Endo/PolyKinase_Domain-Protein"/>
</dbReference>
<dbReference type="PANTHER" id="PTHR46535:SF1">
    <property type="entry name" value="NEDD4-BINDING PROTEIN 2"/>
    <property type="match status" value="1"/>
</dbReference>
<evidence type="ECO:0000313" key="3">
    <source>
        <dbReference type="EMBL" id="CAL8134978.1"/>
    </source>
</evidence>
<comment type="caution">
    <text evidence="3">The sequence shown here is derived from an EMBL/GenBank/DDBJ whole genome shotgun (WGS) entry which is preliminary data.</text>
</comment>
<dbReference type="InterPro" id="IPR002625">
    <property type="entry name" value="Smr_dom"/>
</dbReference>
<feature type="domain" description="Smr" evidence="2">
    <location>
        <begin position="503"/>
        <end position="583"/>
    </location>
</feature>
<feature type="compositionally biased region" description="Low complexity" evidence="1">
    <location>
        <begin position="252"/>
        <end position="269"/>
    </location>
</feature>
<dbReference type="Pfam" id="PF01713">
    <property type="entry name" value="Smr"/>
    <property type="match status" value="1"/>
</dbReference>
<name>A0ABP1RSU9_9HEXA</name>
<sequence>MESEASSSWSEAAVGRPPSPTKLSDFVPNFLGRSKVQRYQNPEKHTTRTTESAGVTFAAVAASSQSVATAFEDPHFAAMNELCGLFPKVSLDEVERIFTLYEGDLEFCASALGEFDFATVDFVEMEQALSKSTALPQPAASGNDWSSEDEYVAADYAHSLPYQRRNYATHRRSSCSKDEDSTTEWNKGAEYFEMVLPADFATRLLTTYGHPDDESRTVSEDELKIKISPETAFELYKSLYMNMHRASEAMKDTTTTTTAASASSSSSDDVAGGSYGSTSPASASKYDDYNEVELAKSIREMETETSSSDPNLASIMKIETKLVCQMQEILKKYSAPNRSMAQRIHFHHLKQRYSHLDADFIDEIYCQYQLDIDKTEDFLTQMYGHGPVQSNPKFQAPISAETSGNSKKGWSLKYNPKDIKDYSVNQIEDLKSLIGEKWQQHLQAREKSRYYYQKFVSERDPRIGAVYYSDAERLSNLAHYYFEESQYYTAINQNVNQNCDNNLDLHGLCRPAALRVLQEFLEFKEEEFLTARIRKMRLLIITGQGKHSRNSIPVLHPEVGKYLNEKNYIAKIKMPGTYTVTLTRDSLARRK</sequence>
<accession>A0ABP1RSU9</accession>
<reference evidence="3 4" key="1">
    <citation type="submission" date="2024-08" db="EMBL/GenBank/DDBJ databases">
        <authorList>
            <person name="Cucini C."/>
            <person name="Frati F."/>
        </authorList>
    </citation>
    <scope>NUCLEOTIDE SEQUENCE [LARGE SCALE GENOMIC DNA]</scope>
</reference>
<feature type="compositionally biased region" description="Low complexity" evidence="1">
    <location>
        <begin position="1"/>
        <end position="13"/>
    </location>
</feature>
<dbReference type="Gene3D" id="3.30.1370.110">
    <property type="match status" value="1"/>
</dbReference>
<feature type="region of interest" description="Disordered" evidence="1">
    <location>
        <begin position="1"/>
        <end position="27"/>
    </location>
</feature>
<feature type="region of interest" description="Disordered" evidence="1">
    <location>
        <begin position="251"/>
        <end position="283"/>
    </location>
</feature>
<keyword evidence="4" id="KW-1185">Reference proteome</keyword>
<evidence type="ECO:0000259" key="2">
    <source>
        <dbReference type="PROSITE" id="PS50828"/>
    </source>
</evidence>
<dbReference type="EMBL" id="CAXLJM020000107">
    <property type="protein sequence ID" value="CAL8134978.1"/>
    <property type="molecule type" value="Genomic_DNA"/>
</dbReference>
<evidence type="ECO:0000313" key="4">
    <source>
        <dbReference type="Proteomes" id="UP001642540"/>
    </source>
</evidence>
<proteinExistence type="predicted"/>
<dbReference type="PANTHER" id="PTHR46535">
    <property type="entry name" value="NEDD4-BINDING PROTEIN 2"/>
    <property type="match status" value="1"/>
</dbReference>
<protein>
    <recommendedName>
        <fullName evidence="2">Smr domain-containing protein</fullName>
    </recommendedName>
</protein>